<dbReference type="AlphaFoldDB" id="A0A1G7RZ51"/>
<evidence type="ECO:0000313" key="1">
    <source>
        <dbReference type="EMBL" id="SDG15509.1"/>
    </source>
</evidence>
<protein>
    <submittedName>
        <fullName evidence="1">Uncharacterized protein</fullName>
    </submittedName>
</protein>
<dbReference type="EMBL" id="FNBK01000016">
    <property type="protein sequence ID" value="SDG15509.1"/>
    <property type="molecule type" value="Genomic_DNA"/>
</dbReference>
<evidence type="ECO:0000313" key="2">
    <source>
        <dbReference type="Proteomes" id="UP000199076"/>
    </source>
</evidence>
<organism evidence="1 2">
    <name type="scientific">Halorientalis regularis</name>
    <dbReference type="NCBI Taxonomy" id="660518"/>
    <lineage>
        <taxon>Archaea</taxon>
        <taxon>Methanobacteriati</taxon>
        <taxon>Methanobacteriota</taxon>
        <taxon>Stenosarchaea group</taxon>
        <taxon>Halobacteria</taxon>
        <taxon>Halobacteriales</taxon>
        <taxon>Haloarculaceae</taxon>
        <taxon>Halorientalis</taxon>
    </lineage>
</organism>
<sequence length="44" mass="5027">MCHCFGAVTELTDEERRELVEDHSEQELRDAYSDDELETLGIAA</sequence>
<accession>A0A1G7RZ51</accession>
<gene>
    <name evidence="1" type="ORF">SAMN05216218_11675</name>
</gene>
<proteinExistence type="predicted"/>
<dbReference type="Proteomes" id="UP000199076">
    <property type="component" value="Unassembled WGS sequence"/>
</dbReference>
<keyword evidence="2" id="KW-1185">Reference proteome</keyword>
<dbReference type="STRING" id="660518.SAMN05216218_11675"/>
<name>A0A1G7RZ51_9EURY</name>
<reference evidence="2" key="1">
    <citation type="submission" date="2016-10" db="EMBL/GenBank/DDBJ databases">
        <authorList>
            <person name="Varghese N."/>
            <person name="Submissions S."/>
        </authorList>
    </citation>
    <scope>NUCLEOTIDE SEQUENCE [LARGE SCALE GENOMIC DNA]</scope>
    <source>
        <strain evidence="2">IBRC-M 10760</strain>
    </source>
</reference>
<dbReference type="RefSeq" id="WP_280141397.1">
    <property type="nucleotide sequence ID" value="NZ_FNBK01000016.1"/>
</dbReference>